<dbReference type="Proteomes" id="UP001280121">
    <property type="component" value="Unassembled WGS sequence"/>
</dbReference>
<dbReference type="EMBL" id="JANJYI010000002">
    <property type="protein sequence ID" value="KAK2658939.1"/>
    <property type="molecule type" value="Genomic_DNA"/>
</dbReference>
<keyword evidence="2" id="KW-1185">Reference proteome</keyword>
<organism evidence="1 2">
    <name type="scientific">Dipteronia dyeriana</name>
    <dbReference type="NCBI Taxonomy" id="168575"/>
    <lineage>
        <taxon>Eukaryota</taxon>
        <taxon>Viridiplantae</taxon>
        <taxon>Streptophyta</taxon>
        <taxon>Embryophyta</taxon>
        <taxon>Tracheophyta</taxon>
        <taxon>Spermatophyta</taxon>
        <taxon>Magnoliopsida</taxon>
        <taxon>eudicotyledons</taxon>
        <taxon>Gunneridae</taxon>
        <taxon>Pentapetalae</taxon>
        <taxon>rosids</taxon>
        <taxon>malvids</taxon>
        <taxon>Sapindales</taxon>
        <taxon>Sapindaceae</taxon>
        <taxon>Hippocastanoideae</taxon>
        <taxon>Acereae</taxon>
        <taxon>Dipteronia</taxon>
    </lineage>
</organism>
<accession>A0AAD9XGB7</accession>
<gene>
    <name evidence="1" type="ORF">Ddye_005472</name>
</gene>
<name>A0AAD9XGB7_9ROSI</name>
<evidence type="ECO:0000313" key="2">
    <source>
        <dbReference type="Proteomes" id="UP001280121"/>
    </source>
</evidence>
<reference evidence="1" key="1">
    <citation type="journal article" date="2023" name="Plant J.">
        <title>Genome sequences and population genomics provide insights into the demographic history, inbreeding, and mutation load of two 'living fossil' tree species of Dipteronia.</title>
        <authorList>
            <person name="Feng Y."/>
            <person name="Comes H.P."/>
            <person name="Chen J."/>
            <person name="Zhu S."/>
            <person name="Lu R."/>
            <person name="Zhang X."/>
            <person name="Li P."/>
            <person name="Qiu J."/>
            <person name="Olsen K.M."/>
            <person name="Qiu Y."/>
        </authorList>
    </citation>
    <scope>NUCLEOTIDE SEQUENCE</scope>
    <source>
        <strain evidence="1">KIB01</strain>
    </source>
</reference>
<sequence>MNENSVIFGKNCSLLLFSIRLESGAMDISNIAVQTGDKKLSGNCDVPTVDYHVWAQIPWCSEKYGVCSDSELPELFSRFEERGLDRIVFELEDYCYVPTPP</sequence>
<proteinExistence type="predicted"/>
<evidence type="ECO:0000313" key="1">
    <source>
        <dbReference type="EMBL" id="KAK2658939.1"/>
    </source>
</evidence>
<comment type="caution">
    <text evidence="1">The sequence shown here is derived from an EMBL/GenBank/DDBJ whole genome shotgun (WGS) entry which is preliminary data.</text>
</comment>
<dbReference type="AlphaFoldDB" id="A0AAD9XGB7"/>
<protein>
    <submittedName>
        <fullName evidence="1">Uncharacterized protein</fullName>
    </submittedName>
</protein>